<dbReference type="Pfam" id="PF13403">
    <property type="entry name" value="Hint_2"/>
    <property type="match status" value="1"/>
</dbReference>
<dbReference type="RefSeq" id="WP_266106124.1">
    <property type="nucleotide sequence ID" value="NZ_JANIDW010000001.1"/>
</dbReference>
<keyword evidence="3" id="KW-1185">Reference proteome</keyword>
<dbReference type="EMBL" id="JANIDW010000001">
    <property type="protein sequence ID" value="MCX5613710.1"/>
    <property type="molecule type" value="Genomic_DNA"/>
</dbReference>
<name>A0ABT3W5R4_9PROT</name>
<reference evidence="2 3" key="1">
    <citation type="submission" date="2022-07" db="EMBL/GenBank/DDBJ databases">
        <title>Bombella genomes.</title>
        <authorList>
            <person name="Harer L."/>
            <person name="Styblova S."/>
            <person name="Ehrmann M."/>
        </authorList>
    </citation>
    <scope>NUCLEOTIDE SEQUENCE [LARGE SCALE GENOMIC DNA]</scope>
    <source>
        <strain evidence="2 3">TMW 2.2558</strain>
    </source>
</reference>
<organism evidence="2 3">
    <name type="scientific">Bombella saccharophila</name>
    <dbReference type="NCBI Taxonomy" id="2967338"/>
    <lineage>
        <taxon>Bacteria</taxon>
        <taxon>Pseudomonadati</taxon>
        <taxon>Pseudomonadota</taxon>
        <taxon>Alphaproteobacteria</taxon>
        <taxon>Acetobacterales</taxon>
        <taxon>Acetobacteraceae</taxon>
        <taxon>Bombella</taxon>
    </lineage>
</organism>
<evidence type="ECO:0000313" key="2">
    <source>
        <dbReference type="EMBL" id="MCX5613710.1"/>
    </source>
</evidence>
<dbReference type="Proteomes" id="UP001165648">
    <property type="component" value="Unassembled WGS sequence"/>
</dbReference>
<sequence>MPGDPQPVVTLGSYLVNFTSLTIDKSQSTANGLEFGPGSLSNQLYSVKATFTTHIPTGPNDQRVQDFVIQDPKTGKVLIRGSYDYSWGNKAVNGFIIGDGQGQYYLISSAVPGSSSSTIPGEVLLNPWQTSYGYVYKWRQPWSVGNHFTLNLNGCYYTFRQDDCGTATDGSLGEPFTFNTCFLAGSLIKTPTGYKKVEELKQGDMVVTYNHKTDTMQSQPLTWVGRSHASVNTTLPMDMAGYPVCIKKDALADNIPSQDLFVTAEHCLFFDGFFVPARMMVNGQSIYFDTTICTPHDIFHIETEEHSVIIANNVMTESYLDTGNRHTFIPSSPATQHENVIVHPHATKKLSWHEHAAAPLCTTQEFVAPRYHNLLQRAADLNVPIQHPYKAEVLSEDPNFHLLTDQGRILREQHTSNGYKTFAIPPDTKYLTLISKTSRPVDVHGPYVDDRRSLGVLIGEILYFQGGHSRNIDAHLTTQTLDGWWALEDAPLRWTKGAAFLPLPAEPYFDGLKTGLLAIKVVAGGPYLEEDTPSLEPYRFNKAG</sequence>
<dbReference type="InterPro" id="IPR036844">
    <property type="entry name" value="Hint_dom_sf"/>
</dbReference>
<gene>
    <name evidence="2" type="ORF">NQF64_00395</name>
</gene>
<evidence type="ECO:0000313" key="3">
    <source>
        <dbReference type="Proteomes" id="UP001165648"/>
    </source>
</evidence>
<feature type="domain" description="Hedgehog/Intein (Hint)" evidence="1">
    <location>
        <begin position="180"/>
        <end position="322"/>
    </location>
</feature>
<dbReference type="Gene3D" id="2.170.16.10">
    <property type="entry name" value="Hedgehog/Intein (Hint) domain"/>
    <property type="match status" value="1"/>
</dbReference>
<dbReference type="SUPFAM" id="SSF51294">
    <property type="entry name" value="Hedgehog/intein (Hint) domain"/>
    <property type="match status" value="1"/>
</dbReference>
<evidence type="ECO:0000259" key="1">
    <source>
        <dbReference type="Pfam" id="PF13403"/>
    </source>
</evidence>
<dbReference type="InterPro" id="IPR028992">
    <property type="entry name" value="Hedgehog/Intein_dom"/>
</dbReference>
<protein>
    <submittedName>
        <fullName evidence="2">Hint domain-containing protein</fullName>
    </submittedName>
</protein>
<proteinExistence type="predicted"/>
<accession>A0ABT3W5R4</accession>
<comment type="caution">
    <text evidence="2">The sequence shown here is derived from an EMBL/GenBank/DDBJ whole genome shotgun (WGS) entry which is preliminary data.</text>
</comment>